<protein>
    <recommendedName>
        <fullName evidence="1">FAD/NAD(P)-binding domain-containing protein</fullName>
    </recommendedName>
</protein>
<evidence type="ECO:0000313" key="2">
    <source>
        <dbReference type="EMBL" id="KKZ67482.1"/>
    </source>
</evidence>
<dbReference type="GO" id="GO:0004174">
    <property type="term" value="F:electron-transferring-flavoprotein dehydrogenase activity"/>
    <property type="evidence" value="ECO:0007669"/>
    <property type="project" value="TreeGrafter"/>
</dbReference>
<dbReference type="PANTHER" id="PTHR43735">
    <property type="entry name" value="APOPTOSIS-INDUCING FACTOR 1"/>
    <property type="match status" value="1"/>
</dbReference>
<evidence type="ECO:0000259" key="1">
    <source>
        <dbReference type="Pfam" id="PF07992"/>
    </source>
</evidence>
<dbReference type="Proteomes" id="UP000034164">
    <property type="component" value="Unassembled WGS sequence"/>
</dbReference>
<organism evidence="2 3">
    <name type="scientific">[Emmonsia] crescens</name>
    <dbReference type="NCBI Taxonomy" id="73230"/>
    <lineage>
        <taxon>Eukaryota</taxon>
        <taxon>Fungi</taxon>
        <taxon>Dikarya</taxon>
        <taxon>Ascomycota</taxon>
        <taxon>Pezizomycotina</taxon>
        <taxon>Eurotiomycetes</taxon>
        <taxon>Eurotiomycetidae</taxon>
        <taxon>Onygenales</taxon>
        <taxon>Ajellomycetaceae</taxon>
        <taxon>Emergomyces</taxon>
    </lineage>
</organism>
<dbReference type="Pfam" id="PF07992">
    <property type="entry name" value="Pyr_redox_2"/>
    <property type="match status" value="1"/>
</dbReference>
<name>A0A0G2IA19_9EURO</name>
<dbReference type="InterPro" id="IPR023753">
    <property type="entry name" value="FAD/NAD-binding_dom"/>
</dbReference>
<dbReference type="VEuPathDB" id="FungiDB:EMCG_06859"/>
<dbReference type="GO" id="GO:0050660">
    <property type="term" value="F:flavin adenine dinucleotide binding"/>
    <property type="evidence" value="ECO:0007669"/>
    <property type="project" value="TreeGrafter"/>
</dbReference>
<comment type="caution">
    <text evidence="2">The sequence shown here is derived from an EMBL/GenBank/DDBJ whole genome shotgun (WGS) entry which is preliminary data.</text>
</comment>
<dbReference type="PRINTS" id="PR00368">
    <property type="entry name" value="FADPNR"/>
</dbReference>
<dbReference type="GO" id="GO:0005737">
    <property type="term" value="C:cytoplasm"/>
    <property type="evidence" value="ECO:0007669"/>
    <property type="project" value="TreeGrafter"/>
</dbReference>
<evidence type="ECO:0000313" key="3">
    <source>
        <dbReference type="Proteomes" id="UP000034164"/>
    </source>
</evidence>
<dbReference type="Gene3D" id="3.50.50.100">
    <property type="match status" value="1"/>
</dbReference>
<sequence length="431" mass="46729">MTSNEGSISSSSTTIPKKVLVIGGSYSGLAAALNLLDLCQGRDCRFDVSLKSEASEASEPAATREKIPVQITIVDERDGYFHLIGAPLAFASEEYASSTWRKFADIPALQTQAIKCIQGSVTRVDCERKISTIKEVGKNNEIVQKYDYLVASSGLRRSWPSTPESLNKEEYLIEIEEHIAKTKIAGDGVVVIGGGAVGIEMASELKVMQPDLKVTLIHSRARLLSSEPLPDEFCNRALELLHDAGVETIMGSRVTGTSQTHPKGSTTPSYTLTLADGRTVKAGYVINAISKYSPTTTYLPSPVIDKEGYVKVNSALSFLDDVPNAKYHFAAGDITLLPGIKRAGRAMHQGHYVGMNIYQRMLSDRFGTTPKFAEMMDLPPSMALAVGKNAVSYGGPQGVLSGNEIAKMFFEDDLGFAICWNYLKLGEVAKR</sequence>
<dbReference type="SUPFAM" id="SSF51905">
    <property type="entry name" value="FAD/NAD(P)-binding domain"/>
    <property type="match status" value="1"/>
</dbReference>
<dbReference type="PRINTS" id="PR00411">
    <property type="entry name" value="PNDRDTASEI"/>
</dbReference>
<dbReference type="EMBL" id="LCZI01000242">
    <property type="protein sequence ID" value="KKZ67482.1"/>
    <property type="molecule type" value="Genomic_DNA"/>
</dbReference>
<dbReference type="AlphaFoldDB" id="A0A0G2IA19"/>
<dbReference type="InterPro" id="IPR036188">
    <property type="entry name" value="FAD/NAD-bd_sf"/>
</dbReference>
<gene>
    <name evidence="2" type="ORF">EMCG_06859</name>
</gene>
<accession>A0A0G2IA19</accession>
<feature type="domain" description="FAD/NAD(P)-binding" evidence="1">
    <location>
        <begin position="18"/>
        <end position="350"/>
    </location>
</feature>
<reference evidence="3" key="1">
    <citation type="journal article" date="2015" name="PLoS Genet.">
        <title>The dynamic genome and transcriptome of the human fungal pathogen Blastomyces and close relative Emmonsia.</title>
        <authorList>
            <person name="Munoz J.F."/>
            <person name="Gauthier G.M."/>
            <person name="Desjardins C.A."/>
            <person name="Gallo J.E."/>
            <person name="Holder J."/>
            <person name="Sullivan T.D."/>
            <person name="Marty A.J."/>
            <person name="Carmen J.C."/>
            <person name="Chen Z."/>
            <person name="Ding L."/>
            <person name="Gujja S."/>
            <person name="Magrini V."/>
            <person name="Misas E."/>
            <person name="Mitreva M."/>
            <person name="Priest M."/>
            <person name="Saif S."/>
            <person name="Whiston E.A."/>
            <person name="Young S."/>
            <person name="Zeng Q."/>
            <person name="Goldman W.E."/>
            <person name="Mardis E.R."/>
            <person name="Taylor J.W."/>
            <person name="McEwen J.G."/>
            <person name="Clay O.K."/>
            <person name="Klein B.S."/>
            <person name="Cuomo C.A."/>
        </authorList>
    </citation>
    <scope>NUCLEOTIDE SEQUENCE [LARGE SCALE GENOMIC DNA]</scope>
    <source>
        <strain evidence="3">UAMH 3008</strain>
    </source>
</reference>
<dbReference type="OrthoDB" id="202203at2759"/>
<dbReference type="PANTHER" id="PTHR43735:SF24">
    <property type="entry name" value="NUCLEOTIDE-DISULPHIDE OXIDOREDUCTASE AMID-LIKE, PUTATIVE (AFU_ORTHOLOGUE AFUA_1G17180)-RELATED"/>
    <property type="match status" value="1"/>
</dbReference>
<proteinExistence type="predicted"/>